<dbReference type="EMBL" id="LN610580">
    <property type="protein sequence ID" value="CEF89886.1"/>
    <property type="molecule type" value="Genomic_DNA"/>
</dbReference>
<name>A0A0A1IVE1_9CAUD</name>
<dbReference type="Proteomes" id="UP000030219">
    <property type="component" value="Segment"/>
</dbReference>
<proteinExistence type="predicted"/>
<protein>
    <submittedName>
        <fullName evidence="1">Uncharacterized protein</fullName>
    </submittedName>
</protein>
<evidence type="ECO:0000313" key="1">
    <source>
        <dbReference type="EMBL" id="CEF89886.1"/>
    </source>
</evidence>
<accession>A0A0A1IVE1</accession>
<gene>
    <name evidence="1" type="primary">ORF07</name>
</gene>
<evidence type="ECO:0000313" key="2">
    <source>
        <dbReference type="Proteomes" id="UP000030219"/>
    </source>
</evidence>
<dbReference type="GeneID" id="54991777"/>
<organism evidence="1 2">
    <name type="scientific">Pseudomonas phage vB_PaeP_PAO1_1-15pyo</name>
    <dbReference type="NCBI Taxonomy" id="1548908"/>
    <lineage>
        <taxon>Viruses</taxon>
        <taxon>Duplodnaviria</taxon>
        <taxon>Heunggongvirae</taxon>
        <taxon>Uroviricota</taxon>
        <taxon>Caudoviricetes</taxon>
        <taxon>Autographivirales</taxon>
        <taxon>Autoscriptoviridae</taxon>
        <taxon>Krylovirinae</taxon>
        <taxon>Phikmvvirus</taxon>
        <taxon>Phikmvvirus 15pyo</taxon>
    </lineage>
</organism>
<dbReference type="KEGG" id="vg:54991777"/>
<keyword evidence="2" id="KW-1185">Reference proteome</keyword>
<sequence>MASQASPHGLAWEPVPHRELEQAHMKPSYTVRLTDGTTRQVQADYVVASDTFVELWRDSRAVALYPAFEVQEVFRTDCVQEGE</sequence>
<reference evidence="1 2" key="1">
    <citation type="journal article" date="2015" name="PLoS ONE">
        <title>Investigation of a Large Collection of Pseudomonas aeruginosa Bacteriophages Collected from a Single Environmental Source in Abidjan, Cote d'Ivoire.</title>
        <authorList>
            <person name="Essoh C."/>
            <person name="Latino L."/>
            <person name="Midoux C."/>
            <person name="Blouin Y."/>
            <person name="Loukou G."/>
            <person name="Nguetta S.P."/>
            <person name="Lathro S."/>
            <person name="Cablanmian A."/>
            <person name="Kouassi A.K."/>
            <person name="Vergnaud G."/>
            <person name="Pourcel C."/>
        </authorList>
    </citation>
    <scope>NUCLEOTIDE SEQUENCE [LARGE SCALE GENOMIC DNA]</scope>
    <source>
        <strain evidence="1">PAO1_1-15pyo</strain>
    </source>
</reference>
<dbReference type="RefSeq" id="YP_009801265.1">
    <property type="nucleotide sequence ID" value="NC_047967.1"/>
</dbReference>